<proteinExistence type="predicted"/>
<dbReference type="RefSeq" id="WP_089379810.1">
    <property type="nucleotide sequence ID" value="NZ_FZNT01000001.1"/>
</dbReference>
<evidence type="ECO:0000256" key="3">
    <source>
        <dbReference type="ARBA" id="ARBA00023163"/>
    </source>
</evidence>
<dbReference type="InterPro" id="IPR036390">
    <property type="entry name" value="WH_DNA-bd_sf"/>
</dbReference>
<dbReference type="InterPro" id="IPR000524">
    <property type="entry name" value="Tscrpt_reg_HTH_GntR"/>
</dbReference>
<reference evidence="5 6" key="1">
    <citation type="submission" date="2017-06" db="EMBL/GenBank/DDBJ databases">
        <authorList>
            <person name="Kim H.J."/>
            <person name="Triplett B.A."/>
        </authorList>
    </citation>
    <scope>NUCLEOTIDE SEQUENCE [LARGE SCALE GENOMIC DNA]</scope>
    <source>
        <strain evidence="5 6">DSM 29150</strain>
    </source>
</reference>
<keyword evidence="6" id="KW-1185">Reference proteome</keyword>
<dbReference type="PANTHER" id="PTHR43537:SF5">
    <property type="entry name" value="UXU OPERON TRANSCRIPTIONAL REGULATOR"/>
    <property type="match status" value="1"/>
</dbReference>
<protein>
    <submittedName>
        <fullName evidence="5">Transcriptional regulator, GntR family</fullName>
    </submittedName>
</protein>
<dbReference type="SMART" id="SM00345">
    <property type="entry name" value="HTH_GNTR"/>
    <property type="match status" value="1"/>
</dbReference>
<keyword evidence="3" id="KW-0804">Transcription</keyword>
<dbReference type="GO" id="GO:0003677">
    <property type="term" value="F:DNA binding"/>
    <property type="evidence" value="ECO:0007669"/>
    <property type="project" value="UniProtKB-KW"/>
</dbReference>
<dbReference type="Pfam" id="PF00392">
    <property type="entry name" value="GntR"/>
    <property type="match status" value="1"/>
</dbReference>
<dbReference type="PANTHER" id="PTHR43537">
    <property type="entry name" value="TRANSCRIPTIONAL REGULATOR, GNTR FAMILY"/>
    <property type="match status" value="1"/>
</dbReference>
<dbReference type="GO" id="GO:0003700">
    <property type="term" value="F:DNA-binding transcription factor activity"/>
    <property type="evidence" value="ECO:0007669"/>
    <property type="project" value="InterPro"/>
</dbReference>
<dbReference type="InterPro" id="IPR008920">
    <property type="entry name" value="TF_FadR/GntR_C"/>
</dbReference>
<dbReference type="PROSITE" id="PS50949">
    <property type="entry name" value="HTH_GNTR"/>
    <property type="match status" value="1"/>
</dbReference>
<evidence type="ECO:0000259" key="4">
    <source>
        <dbReference type="PROSITE" id="PS50949"/>
    </source>
</evidence>
<name>A0A238VCI8_9FLAO</name>
<dbReference type="AlphaFoldDB" id="A0A238VCI8"/>
<dbReference type="EMBL" id="FZNT01000001">
    <property type="protein sequence ID" value="SNR31403.1"/>
    <property type="molecule type" value="Genomic_DNA"/>
</dbReference>
<evidence type="ECO:0000313" key="6">
    <source>
        <dbReference type="Proteomes" id="UP000198384"/>
    </source>
</evidence>
<dbReference type="PRINTS" id="PR00035">
    <property type="entry name" value="HTHGNTR"/>
</dbReference>
<dbReference type="SMART" id="SM00895">
    <property type="entry name" value="FCD"/>
    <property type="match status" value="1"/>
</dbReference>
<dbReference type="InterPro" id="IPR036388">
    <property type="entry name" value="WH-like_DNA-bd_sf"/>
</dbReference>
<dbReference type="CDD" id="cd07377">
    <property type="entry name" value="WHTH_GntR"/>
    <property type="match status" value="1"/>
</dbReference>
<dbReference type="Pfam" id="PF07729">
    <property type="entry name" value="FCD"/>
    <property type="match status" value="1"/>
</dbReference>
<dbReference type="OrthoDB" id="9799482at2"/>
<dbReference type="SUPFAM" id="SSF46785">
    <property type="entry name" value="Winged helix' DNA-binding domain"/>
    <property type="match status" value="1"/>
</dbReference>
<dbReference type="Proteomes" id="UP000198384">
    <property type="component" value="Unassembled WGS sequence"/>
</dbReference>
<gene>
    <name evidence="5" type="ORF">SAMN06265371_101136</name>
</gene>
<sequence length="243" mass="27968">MFHSVGKNKPISEQVEDELIEAIRNREYLPGDKIPTENELCRIFNVSRTTIREAVKRMSARGIVEVKRGSGVFVSHMNYETTTEVLNMHFEFTTDNDVILQTIEARLIVEPTIAAQVAKLRTEKHIELLELNFSELKKCKLDDKKREADLDNDFHKTLLSMVNNKVLDLLLGPIYNLMPKYIVGVFAKPNGGDLLEEKNIMLSYHNRILEAIKNEDSQEAFDAMKSHITETKANYLKFKINKD</sequence>
<keyword evidence="1" id="KW-0805">Transcription regulation</keyword>
<evidence type="ECO:0000313" key="5">
    <source>
        <dbReference type="EMBL" id="SNR31403.1"/>
    </source>
</evidence>
<accession>A0A238VCI8</accession>
<evidence type="ECO:0000256" key="1">
    <source>
        <dbReference type="ARBA" id="ARBA00023015"/>
    </source>
</evidence>
<dbReference type="InterPro" id="IPR011711">
    <property type="entry name" value="GntR_C"/>
</dbReference>
<dbReference type="Gene3D" id="1.10.10.10">
    <property type="entry name" value="Winged helix-like DNA-binding domain superfamily/Winged helix DNA-binding domain"/>
    <property type="match status" value="1"/>
</dbReference>
<evidence type="ECO:0000256" key="2">
    <source>
        <dbReference type="ARBA" id="ARBA00023125"/>
    </source>
</evidence>
<feature type="domain" description="HTH gntR-type" evidence="4">
    <location>
        <begin position="9"/>
        <end position="77"/>
    </location>
</feature>
<dbReference type="Gene3D" id="1.20.120.530">
    <property type="entry name" value="GntR ligand-binding domain-like"/>
    <property type="match status" value="1"/>
</dbReference>
<organism evidence="5 6">
    <name type="scientific">Lutibacter agarilyticus</name>
    <dbReference type="NCBI Taxonomy" id="1109740"/>
    <lineage>
        <taxon>Bacteria</taxon>
        <taxon>Pseudomonadati</taxon>
        <taxon>Bacteroidota</taxon>
        <taxon>Flavobacteriia</taxon>
        <taxon>Flavobacteriales</taxon>
        <taxon>Flavobacteriaceae</taxon>
        <taxon>Lutibacter</taxon>
    </lineage>
</organism>
<keyword evidence="2" id="KW-0238">DNA-binding</keyword>
<dbReference type="SUPFAM" id="SSF48008">
    <property type="entry name" value="GntR ligand-binding domain-like"/>
    <property type="match status" value="1"/>
</dbReference>